<evidence type="ECO:0000313" key="2">
    <source>
        <dbReference type="EMBL" id="KTD77658.1"/>
    </source>
</evidence>
<dbReference type="EMBL" id="LNYZ01000013">
    <property type="protein sequence ID" value="KTD77658.1"/>
    <property type="molecule type" value="Genomic_DNA"/>
</dbReference>
<protein>
    <recommendedName>
        <fullName evidence="6">DUF4189 domain-containing protein</fullName>
    </recommendedName>
</protein>
<evidence type="ECO:0008006" key="6">
    <source>
        <dbReference type="Google" id="ProtNLM"/>
    </source>
</evidence>
<keyword evidence="1" id="KW-0732">Signal</keyword>
<dbReference type="AlphaFoldDB" id="A0A378LAR7"/>
<name>A0A378LAR7_9GAMM</name>
<proteinExistence type="predicted"/>
<gene>
    <name evidence="2" type="ORF">Lstg_2015</name>
    <name evidence="3" type="ORF">NCTC11991_01569</name>
</gene>
<feature type="signal peptide" evidence="1">
    <location>
        <begin position="1"/>
        <end position="21"/>
    </location>
</feature>
<dbReference type="Proteomes" id="UP000054820">
    <property type="component" value="Unassembled WGS sequence"/>
</dbReference>
<dbReference type="EMBL" id="UGOY01000001">
    <property type="protein sequence ID" value="STY22968.1"/>
    <property type="molecule type" value="Genomic_DNA"/>
</dbReference>
<evidence type="ECO:0000313" key="5">
    <source>
        <dbReference type="Proteomes" id="UP000255110"/>
    </source>
</evidence>
<dbReference type="OrthoDB" id="5652118at2"/>
<keyword evidence="4" id="KW-1185">Reference proteome</keyword>
<organism evidence="3 5">
    <name type="scientific">Legionella steigerwaltii</name>
    <dbReference type="NCBI Taxonomy" id="460"/>
    <lineage>
        <taxon>Bacteria</taxon>
        <taxon>Pseudomonadati</taxon>
        <taxon>Pseudomonadota</taxon>
        <taxon>Gammaproteobacteria</taxon>
        <taxon>Legionellales</taxon>
        <taxon>Legionellaceae</taxon>
        <taxon>Legionella</taxon>
    </lineage>
</organism>
<dbReference type="STRING" id="460.Lstg_2015"/>
<dbReference type="Proteomes" id="UP000255110">
    <property type="component" value="Unassembled WGS sequence"/>
</dbReference>
<evidence type="ECO:0000313" key="4">
    <source>
        <dbReference type="Proteomes" id="UP000054820"/>
    </source>
</evidence>
<reference evidence="3 5" key="2">
    <citation type="submission" date="2018-06" db="EMBL/GenBank/DDBJ databases">
        <authorList>
            <consortium name="Pathogen Informatics"/>
            <person name="Doyle S."/>
        </authorList>
    </citation>
    <scope>NUCLEOTIDE SEQUENCE [LARGE SCALE GENOMIC DNA]</scope>
    <source>
        <strain evidence="3 5">NCTC11991</strain>
    </source>
</reference>
<accession>A0A378LAR7</accession>
<sequence length="145" mass="16471">MNKYIGCYFLLVLGISVPSFAEPINTEGNYWECSTQDASHTKWSAQNIFQKIALTLSYAECKKNSQAPATCKTSKANCIRFINGVNVMPMWRCTAFDREALRWRSNLYPFREDAALAALAYCKQKSPVPYTCFINLVTCVNKNEI</sequence>
<feature type="chain" id="PRO_5016665556" description="DUF4189 domain-containing protein" evidence="1">
    <location>
        <begin position="22"/>
        <end position="145"/>
    </location>
</feature>
<evidence type="ECO:0000256" key="1">
    <source>
        <dbReference type="SAM" id="SignalP"/>
    </source>
</evidence>
<reference evidence="2 4" key="1">
    <citation type="submission" date="2015-11" db="EMBL/GenBank/DDBJ databases">
        <title>Genomic analysis of 38 Legionella species identifies large and diverse effector repertoires.</title>
        <authorList>
            <person name="Burstein D."/>
            <person name="Amaro F."/>
            <person name="Zusman T."/>
            <person name="Lifshitz Z."/>
            <person name="Cohen O."/>
            <person name="Gilbert J.A."/>
            <person name="Pupko T."/>
            <person name="Shuman H.A."/>
            <person name="Segal G."/>
        </authorList>
    </citation>
    <scope>NUCLEOTIDE SEQUENCE [LARGE SCALE GENOMIC DNA]</scope>
    <source>
        <strain evidence="2 4">SC-18-C9</strain>
    </source>
</reference>
<dbReference type="RefSeq" id="WP_058477552.1">
    <property type="nucleotide sequence ID" value="NZ_CAAAIO010000001.1"/>
</dbReference>
<evidence type="ECO:0000313" key="3">
    <source>
        <dbReference type="EMBL" id="STY22968.1"/>
    </source>
</evidence>